<evidence type="ECO:0000256" key="1">
    <source>
        <dbReference type="ARBA" id="ARBA00022723"/>
    </source>
</evidence>
<dbReference type="STRING" id="188477.A0A433TF00"/>
<evidence type="ECO:0000313" key="10">
    <source>
        <dbReference type="EMBL" id="RUS80153.1"/>
    </source>
</evidence>
<evidence type="ECO:0000256" key="6">
    <source>
        <dbReference type="ARBA" id="ARBA00023163"/>
    </source>
</evidence>
<feature type="region of interest" description="Disordered" evidence="8">
    <location>
        <begin position="1"/>
        <end position="29"/>
    </location>
</feature>
<evidence type="ECO:0000256" key="3">
    <source>
        <dbReference type="ARBA" id="ARBA00022833"/>
    </source>
</evidence>
<evidence type="ECO:0000256" key="4">
    <source>
        <dbReference type="ARBA" id="ARBA00023015"/>
    </source>
</evidence>
<dbReference type="InterPro" id="IPR035500">
    <property type="entry name" value="NHR-like_dom_sf"/>
</dbReference>
<evidence type="ECO:0000313" key="11">
    <source>
        <dbReference type="Proteomes" id="UP000271974"/>
    </source>
</evidence>
<comment type="caution">
    <text evidence="10">The sequence shown here is derived from an EMBL/GenBank/DDBJ whole genome shotgun (WGS) entry which is preliminary data.</text>
</comment>
<dbReference type="PANTHER" id="PTHR24082">
    <property type="entry name" value="NUCLEAR HORMONE RECEPTOR"/>
    <property type="match status" value="1"/>
</dbReference>
<keyword evidence="4" id="KW-0805">Transcription regulation</keyword>
<evidence type="ECO:0000259" key="9">
    <source>
        <dbReference type="PROSITE" id="PS51843"/>
    </source>
</evidence>
<dbReference type="EMBL" id="RQTK01000408">
    <property type="protein sequence ID" value="RUS80153.1"/>
    <property type="molecule type" value="Genomic_DNA"/>
</dbReference>
<keyword evidence="6" id="KW-0804">Transcription</keyword>
<dbReference type="AlphaFoldDB" id="A0A433TF00"/>
<protein>
    <recommendedName>
        <fullName evidence="9">NR LBD domain-containing protein</fullName>
    </recommendedName>
</protein>
<gene>
    <name evidence="10" type="ORF">EGW08_012076</name>
</gene>
<evidence type="ECO:0000256" key="7">
    <source>
        <dbReference type="ARBA" id="ARBA00023170"/>
    </source>
</evidence>
<dbReference type="InterPro" id="IPR050234">
    <property type="entry name" value="Nuclear_hormone_rcpt_NR1"/>
</dbReference>
<evidence type="ECO:0000256" key="5">
    <source>
        <dbReference type="ARBA" id="ARBA00023125"/>
    </source>
</evidence>
<dbReference type="Pfam" id="PF00104">
    <property type="entry name" value="Hormone_recep"/>
    <property type="match status" value="1"/>
</dbReference>
<keyword evidence="11" id="KW-1185">Reference proteome</keyword>
<accession>A0A433TF00</accession>
<dbReference type="Gene3D" id="1.10.565.10">
    <property type="entry name" value="Retinoid X Receptor"/>
    <property type="match status" value="1"/>
</dbReference>
<dbReference type="SMART" id="SM00430">
    <property type="entry name" value="HOLI"/>
    <property type="match status" value="1"/>
</dbReference>
<proteinExistence type="predicted"/>
<keyword evidence="2" id="KW-0863">Zinc-finger</keyword>
<keyword evidence="3" id="KW-0862">Zinc</keyword>
<sequence length="243" mass="27596">NGSDEQDLGHEKNNGVDKEHGTEDDSLFSSSGIDRPHIMSSFVEMWLCHFIKFVRRVPGFSRLDISDQTTLVKSRWREVWLISSYRDRCQAENKVTGNAGSEHYNEEKVIYGPKYAELSQRWQHRLKDLDVSQEELVLIMMVCLTCPDSCHLHRTSQVSRLHWLMRQALCKHIDKMRVGDAYAFPKVLSAALSVKADIGESLLAFNVQQVLDSRGQCAALERPLLAEMLRDGRGVAAAGDNLH</sequence>
<dbReference type="PROSITE" id="PS51843">
    <property type="entry name" value="NR_LBD"/>
    <property type="match status" value="1"/>
</dbReference>
<keyword evidence="5" id="KW-0238">DNA-binding</keyword>
<organism evidence="10 11">
    <name type="scientific">Elysia chlorotica</name>
    <name type="common">Eastern emerald elysia</name>
    <name type="synonym">Sea slug</name>
    <dbReference type="NCBI Taxonomy" id="188477"/>
    <lineage>
        <taxon>Eukaryota</taxon>
        <taxon>Metazoa</taxon>
        <taxon>Spiralia</taxon>
        <taxon>Lophotrochozoa</taxon>
        <taxon>Mollusca</taxon>
        <taxon>Gastropoda</taxon>
        <taxon>Heterobranchia</taxon>
        <taxon>Euthyneura</taxon>
        <taxon>Panpulmonata</taxon>
        <taxon>Sacoglossa</taxon>
        <taxon>Placobranchoidea</taxon>
        <taxon>Plakobranchidae</taxon>
        <taxon>Elysia</taxon>
    </lineage>
</organism>
<dbReference type="GO" id="GO:0008270">
    <property type="term" value="F:zinc ion binding"/>
    <property type="evidence" value="ECO:0007669"/>
    <property type="project" value="UniProtKB-KW"/>
</dbReference>
<dbReference type="OrthoDB" id="6160428at2759"/>
<dbReference type="Proteomes" id="UP000271974">
    <property type="component" value="Unassembled WGS sequence"/>
</dbReference>
<feature type="compositionally biased region" description="Basic and acidic residues" evidence="8">
    <location>
        <begin position="7"/>
        <end position="23"/>
    </location>
</feature>
<name>A0A433TF00_ELYCH</name>
<dbReference type="InterPro" id="IPR001723">
    <property type="entry name" value="Nuclear_hrmn_rcpt"/>
</dbReference>
<keyword evidence="7" id="KW-0675">Receptor</keyword>
<evidence type="ECO:0000256" key="2">
    <source>
        <dbReference type="ARBA" id="ARBA00022771"/>
    </source>
</evidence>
<keyword evidence="1" id="KW-0479">Metal-binding</keyword>
<reference evidence="10 11" key="1">
    <citation type="submission" date="2019-01" db="EMBL/GenBank/DDBJ databases">
        <title>A draft genome assembly of the solar-powered sea slug Elysia chlorotica.</title>
        <authorList>
            <person name="Cai H."/>
            <person name="Li Q."/>
            <person name="Fang X."/>
            <person name="Li J."/>
            <person name="Curtis N.E."/>
            <person name="Altenburger A."/>
            <person name="Shibata T."/>
            <person name="Feng M."/>
            <person name="Maeda T."/>
            <person name="Schwartz J.A."/>
            <person name="Shigenobu S."/>
            <person name="Lundholm N."/>
            <person name="Nishiyama T."/>
            <person name="Yang H."/>
            <person name="Hasebe M."/>
            <person name="Li S."/>
            <person name="Pierce S.K."/>
            <person name="Wang J."/>
        </authorList>
    </citation>
    <scope>NUCLEOTIDE SEQUENCE [LARGE SCALE GENOMIC DNA]</scope>
    <source>
        <strain evidence="10">EC2010</strain>
        <tissue evidence="10">Whole organism of an adult</tissue>
    </source>
</reference>
<feature type="domain" description="NR LBD" evidence="9">
    <location>
        <begin position="7"/>
        <end position="232"/>
    </location>
</feature>
<dbReference type="PRINTS" id="PR00398">
    <property type="entry name" value="STRDHORMONER"/>
</dbReference>
<evidence type="ECO:0000256" key="8">
    <source>
        <dbReference type="SAM" id="MobiDB-lite"/>
    </source>
</evidence>
<dbReference type="SUPFAM" id="SSF48508">
    <property type="entry name" value="Nuclear receptor ligand-binding domain"/>
    <property type="match status" value="1"/>
</dbReference>
<dbReference type="GO" id="GO:0003677">
    <property type="term" value="F:DNA binding"/>
    <property type="evidence" value="ECO:0007669"/>
    <property type="project" value="UniProtKB-KW"/>
</dbReference>
<feature type="non-terminal residue" evidence="10">
    <location>
        <position position="1"/>
    </location>
</feature>
<dbReference type="InterPro" id="IPR000536">
    <property type="entry name" value="Nucl_hrmn_rcpt_lig-bd"/>
</dbReference>